<accession>A0A9Q1EUM1</accession>
<dbReference type="Proteomes" id="UP001152622">
    <property type="component" value="Chromosome 12"/>
</dbReference>
<dbReference type="Pfam" id="PF04548">
    <property type="entry name" value="AIG1"/>
    <property type="match status" value="1"/>
</dbReference>
<dbReference type="PANTHER" id="PTHR10903">
    <property type="entry name" value="GTPASE, IMAP FAMILY MEMBER-RELATED"/>
    <property type="match status" value="1"/>
</dbReference>
<evidence type="ECO:0000256" key="2">
    <source>
        <dbReference type="ARBA" id="ARBA00022741"/>
    </source>
</evidence>
<dbReference type="GO" id="GO:0005525">
    <property type="term" value="F:GTP binding"/>
    <property type="evidence" value="ECO:0007669"/>
    <property type="project" value="UniProtKB-KW"/>
</dbReference>
<keyword evidence="2" id="KW-0547">Nucleotide-binding</keyword>
<sequence>MQKQTETIVVFRLRVVLVGKTGAGKSASGNTILRKEAFVVDESTDPVTTFSNKEIAEIAGRQVSVIDTPGLFSTSMDEEQVKSEFEKCISLSVPGPHVFLLVVKLGRFTQDEKSSVEWIQRHFGKEASQYTMVLFTVRMAPTCLYVLPTMSGHAPDETADGVLGDLLPDLDQGISELLDSLWRYLAAADAPRHNVPDVLNWIQFWRT</sequence>
<evidence type="ECO:0000259" key="4">
    <source>
        <dbReference type="PROSITE" id="PS51720"/>
    </source>
</evidence>
<reference evidence="5" key="1">
    <citation type="journal article" date="2023" name="Science">
        <title>Genome structures resolve the early diversification of teleost fishes.</title>
        <authorList>
            <person name="Parey E."/>
            <person name="Louis A."/>
            <person name="Montfort J."/>
            <person name="Bouchez O."/>
            <person name="Roques C."/>
            <person name="Iampietro C."/>
            <person name="Lluch J."/>
            <person name="Castinel A."/>
            <person name="Donnadieu C."/>
            <person name="Desvignes T."/>
            <person name="Floi Bucao C."/>
            <person name="Jouanno E."/>
            <person name="Wen M."/>
            <person name="Mejri S."/>
            <person name="Dirks R."/>
            <person name="Jansen H."/>
            <person name="Henkel C."/>
            <person name="Chen W.J."/>
            <person name="Zahm M."/>
            <person name="Cabau C."/>
            <person name="Klopp C."/>
            <person name="Thompson A.W."/>
            <person name="Robinson-Rechavi M."/>
            <person name="Braasch I."/>
            <person name="Lecointre G."/>
            <person name="Bobe J."/>
            <person name="Postlethwait J.H."/>
            <person name="Berthelot C."/>
            <person name="Roest Crollius H."/>
            <person name="Guiguen Y."/>
        </authorList>
    </citation>
    <scope>NUCLEOTIDE SEQUENCE</scope>
    <source>
        <strain evidence="5">WJC10195</strain>
    </source>
</reference>
<dbReference type="SUPFAM" id="SSF52540">
    <property type="entry name" value="P-loop containing nucleoside triphosphate hydrolases"/>
    <property type="match status" value="1"/>
</dbReference>
<keyword evidence="6" id="KW-1185">Reference proteome</keyword>
<dbReference type="FunFam" id="3.40.50.300:FF:000366">
    <property type="entry name" value="GTPase, IMAP family member 2"/>
    <property type="match status" value="1"/>
</dbReference>
<evidence type="ECO:0000313" key="5">
    <source>
        <dbReference type="EMBL" id="KAJ8345367.1"/>
    </source>
</evidence>
<dbReference type="InterPro" id="IPR027417">
    <property type="entry name" value="P-loop_NTPase"/>
</dbReference>
<organism evidence="5 6">
    <name type="scientific">Synaphobranchus kaupii</name>
    <name type="common">Kaup's arrowtooth eel</name>
    <dbReference type="NCBI Taxonomy" id="118154"/>
    <lineage>
        <taxon>Eukaryota</taxon>
        <taxon>Metazoa</taxon>
        <taxon>Chordata</taxon>
        <taxon>Craniata</taxon>
        <taxon>Vertebrata</taxon>
        <taxon>Euteleostomi</taxon>
        <taxon>Actinopterygii</taxon>
        <taxon>Neopterygii</taxon>
        <taxon>Teleostei</taxon>
        <taxon>Anguilliformes</taxon>
        <taxon>Synaphobranchidae</taxon>
        <taxon>Synaphobranchus</taxon>
    </lineage>
</organism>
<dbReference type="InterPro" id="IPR045058">
    <property type="entry name" value="GIMA/IAN/Toc"/>
</dbReference>
<dbReference type="EMBL" id="JAINUF010000012">
    <property type="protein sequence ID" value="KAJ8345367.1"/>
    <property type="molecule type" value="Genomic_DNA"/>
</dbReference>
<evidence type="ECO:0000256" key="3">
    <source>
        <dbReference type="ARBA" id="ARBA00023134"/>
    </source>
</evidence>
<evidence type="ECO:0000313" key="6">
    <source>
        <dbReference type="Proteomes" id="UP001152622"/>
    </source>
</evidence>
<feature type="domain" description="AIG1-type G" evidence="4">
    <location>
        <begin position="10"/>
        <end position="207"/>
    </location>
</feature>
<comment type="similarity">
    <text evidence="1">Belongs to the TRAFAC class TrmE-Era-EngA-EngB-Septin-like GTPase superfamily. AIG1/Toc34/Toc159-like paraseptin GTPase family. IAN subfamily.</text>
</comment>
<dbReference type="PANTHER" id="PTHR10903:SF170">
    <property type="entry name" value="GTPASE IMAP FAMILY MEMBER 7"/>
    <property type="match status" value="1"/>
</dbReference>
<evidence type="ECO:0000256" key="1">
    <source>
        <dbReference type="ARBA" id="ARBA00008535"/>
    </source>
</evidence>
<comment type="caution">
    <text evidence="5">The sequence shown here is derived from an EMBL/GenBank/DDBJ whole genome shotgun (WGS) entry which is preliminary data.</text>
</comment>
<keyword evidence="3" id="KW-0342">GTP-binding</keyword>
<dbReference type="AlphaFoldDB" id="A0A9Q1EUM1"/>
<dbReference type="Gene3D" id="3.40.50.300">
    <property type="entry name" value="P-loop containing nucleotide triphosphate hydrolases"/>
    <property type="match status" value="1"/>
</dbReference>
<dbReference type="InterPro" id="IPR006703">
    <property type="entry name" value="G_AIG1"/>
</dbReference>
<protein>
    <recommendedName>
        <fullName evidence="4">AIG1-type G domain-containing protein</fullName>
    </recommendedName>
</protein>
<proteinExistence type="inferred from homology"/>
<dbReference type="OrthoDB" id="8954335at2759"/>
<dbReference type="PROSITE" id="PS51720">
    <property type="entry name" value="G_AIG1"/>
    <property type="match status" value="1"/>
</dbReference>
<gene>
    <name evidence="5" type="ORF">SKAU_G00295600</name>
</gene>
<name>A0A9Q1EUM1_SYNKA</name>